<accession>A0A3L6RYI7</accession>
<name>A0A3L6RYI7_PANMI</name>
<proteinExistence type="predicted"/>
<organism evidence="2 3">
    <name type="scientific">Panicum miliaceum</name>
    <name type="common">Proso millet</name>
    <name type="synonym">Broomcorn millet</name>
    <dbReference type="NCBI Taxonomy" id="4540"/>
    <lineage>
        <taxon>Eukaryota</taxon>
        <taxon>Viridiplantae</taxon>
        <taxon>Streptophyta</taxon>
        <taxon>Embryophyta</taxon>
        <taxon>Tracheophyta</taxon>
        <taxon>Spermatophyta</taxon>
        <taxon>Magnoliopsida</taxon>
        <taxon>Liliopsida</taxon>
        <taxon>Poales</taxon>
        <taxon>Poaceae</taxon>
        <taxon>PACMAD clade</taxon>
        <taxon>Panicoideae</taxon>
        <taxon>Panicodae</taxon>
        <taxon>Paniceae</taxon>
        <taxon>Panicinae</taxon>
        <taxon>Panicum</taxon>
        <taxon>Panicum sect. Panicum</taxon>
    </lineage>
</organism>
<dbReference type="AlphaFoldDB" id="A0A3L6RYI7"/>
<dbReference type="STRING" id="4540.A0A3L6RYI7"/>
<keyword evidence="3" id="KW-1185">Reference proteome</keyword>
<evidence type="ECO:0000313" key="3">
    <source>
        <dbReference type="Proteomes" id="UP000275267"/>
    </source>
</evidence>
<evidence type="ECO:0000256" key="1">
    <source>
        <dbReference type="SAM" id="MobiDB-lite"/>
    </source>
</evidence>
<comment type="caution">
    <text evidence="2">The sequence shown here is derived from an EMBL/GenBank/DDBJ whole genome shotgun (WGS) entry which is preliminary data.</text>
</comment>
<feature type="region of interest" description="Disordered" evidence="1">
    <location>
        <begin position="1"/>
        <end position="74"/>
    </location>
</feature>
<protein>
    <submittedName>
        <fullName evidence="2">NEP1-interacting protein-like 1</fullName>
    </submittedName>
</protein>
<dbReference type="Proteomes" id="UP000275267">
    <property type="component" value="Unassembled WGS sequence"/>
</dbReference>
<dbReference type="EMBL" id="PQIB02000006">
    <property type="protein sequence ID" value="RLN12063.1"/>
    <property type="molecule type" value="Genomic_DNA"/>
</dbReference>
<evidence type="ECO:0000313" key="2">
    <source>
        <dbReference type="EMBL" id="RLN12063.1"/>
    </source>
</evidence>
<reference evidence="3" key="1">
    <citation type="journal article" date="2019" name="Nat. Commun.">
        <title>The genome of broomcorn millet.</title>
        <authorList>
            <person name="Zou C."/>
            <person name="Miki D."/>
            <person name="Li D."/>
            <person name="Tang Q."/>
            <person name="Xiao L."/>
            <person name="Rajput S."/>
            <person name="Deng P."/>
            <person name="Jia W."/>
            <person name="Huang R."/>
            <person name="Zhang M."/>
            <person name="Sun Y."/>
            <person name="Hu J."/>
            <person name="Fu X."/>
            <person name="Schnable P.S."/>
            <person name="Li F."/>
            <person name="Zhang H."/>
            <person name="Feng B."/>
            <person name="Zhu X."/>
            <person name="Liu R."/>
            <person name="Schnable J.C."/>
            <person name="Zhu J.-K."/>
            <person name="Zhang H."/>
        </authorList>
    </citation>
    <scope>NUCLEOTIDE SEQUENCE [LARGE SCALE GENOMIC DNA]</scope>
</reference>
<feature type="region of interest" description="Disordered" evidence="1">
    <location>
        <begin position="98"/>
        <end position="117"/>
    </location>
</feature>
<sequence>MQPHPGAASPGRRQCASEAAALGLRPPRAGAPDHQPRGAALPEGEPRRASATAGLPSFTYNRSAKHNVTGGGAGEEAATCSVFLGTFQLGETVHRSVAGGGEAHSSCPICRTGTEPV</sequence>
<gene>
    <name evidence="2" type="ORF">C2845_PM09G14980</name>
</gene>
<dbReference type="OrthoDB" id="8062037at2759"/>